<comment type="similarity">
    <text evidence="1">Belongs to the putative lipase ROG1 family.</text>
</comment>
<dbReference type="Gene3D" id="3.40.50.300">
    <property type="entry name" value="P-loop containing nucleotide triphosphate hydrolases"/>
    <property type="match status" value="1"/>
</dbReference>
<feature type="region of interest" description="Disordered" evidence="3">
    <location>
        <begin position="1145"/>
        <end position="1211"/>
    </location>
</feature>
<dbReference type="InterPro" id="IPR029058">
    <property type="entry name" value="AB_hydrolase_fold"/>
</dbReference>
<dbReference type="PANTHER" id="PTHR48187">
    <property type="entry name" value="LD21810P"/>
    <property type="match status" value="1"/>
</dbReference>
<feature type="compositionally biased region" description="Low complexity" evidence="3">
    <location>
        <begin position="1281"/>
        <end position="1297"/>
    </location>
</feature>
<dbReference type="EMBL" id="JAUEDM010000003">
    <property type="protein sequence ID" value="KAK3321656.1"/>
    <property type="molecule type" value="Genomic_DNA"/>
</dbReference>
<evidence type="ECO:0000313" key="6">
    <source>
        <dbReference type="Proteomes" id="UP001283341"/>
    </source>
</evidence>
<sequence>MTFRVNSGLPSATLDFPSPTRWSCKCGHGSAEKINKKISRYEITAVYTHKQAKADIVLVHGLNGNPEKTWTAPNDVYWPTDLLPKSLKNEHANVLVYGYNADVYSTRKDRSPSDNFVHQHAQSLVTSLTQYRKSEGTERNPIIWVAHSLGGIVTKRALLYSNDVRAHHQEDFRSIFVSTYGIVFLGTPHIGSDIATWGRILQYMSDVVIPRKFFETESVLLKTLKKDNETLQSINSHFLDIYQRFRIHMVHENHTTDLKGTKVLVVDASSASPQLPGVTYYGIEATHSGMCKFESENAPGYRNVSTALREWVAGSPEVIEVRWEVEEDDRRLRANLDIFERTRPYERTLAQNTHHQQIAEGNNETSLHHSPIEITSPQSALVLPEASPVEEGQMLLEYQTQNEPLFIHPEPFRPNSYFIGREDELRGLHEMLKDRKRRSEGTSAVLIQCLPGGGKTHLARQYVFQHKEDYPGGIYWVRAKSRHEMEYWFWRIAKNEALKGLVDRKDVEELRDPKRIVQIVRKWFNTQSDWLMVLDGIQFDTPGLQEFIPDAKHTSLIYTSTERAVTGDPRFDNPQVMELGLLTAQQAQDLLLLEMDKREPVSADDQAKALELVQLMGRLPLMIHVAAQHLKATREPLARYLKSYKTRPKAAGLPAYKAVRDQLERRGANAALNLISILVFFDQHIPVEMLTLGLSALDKITPVRTCNASHRRTNLSNTLRILIAFALVERTESDDISPTSSQSSKRSLDKNVDYLDLLRIHSVVQAFFIDDMNQRKEVHFWLERATAVWCRSYDEAHKRIQEDPGVGRPDDYRRFLIHGQRLLQNLQRFEKKSPELLSAAQSQVECRLEKIQGQVDELSQAIQRNIIEGLGLAQQPASVFERSSTMSETDSAATVSNHESQNSWEPFTGGFVDDNEPLQSPSAYDAVLATPPRWPVPYPTKGLMPPTPVIDDDQGTVVPPAALTPTMTAPDPAMIADGSGSPISPMDPSGSFLLDDYEDWQEVIPNHRVVRRNELRRYHDRAGAWRDRTVGDPRVGVSLEVAVGSLQTGTAGSRSPSRHRVTAQSDAEMELNKLKKMGVPLPPSATEANGSSSTEAATQPQPILGKNKNQSSAAELGTSPSGSLSSLGRIMSSPSSWKAGLMKRLRKNQAPSSPKLPAEQPATPTSALRQSQMSPPEDVDIVPPGPIFAGNRTGNSSPASGSSPFSPPTFSATEGIAIDEYLSQTPGLPVVVRRWDTEEPSAPDRSGGSPDQRWEDNTEDPMSFSYPLPRDRDAHKRTKRAPQQAVAAVAQVWMPAPSGYTSQPMSRHPSHQSMSSGQGGQLPISSPSNNQSPISPTGSTGSGPTRRMDAATGGGGMQSQSSPLAIIGSSPDPLSTRGARLLPISEYHRPASYTETEPSPRLDAAFPDVDTSYHCWEQLHNTNRGGVDDRLERSFPPGDGTNSPGSSSPPVVATARGWQRINRATARGGTRGRVRSQSLSPSPSPSTSRLQYQQQHPQHPLAASASFTPPEQASPSVGDTSSKLGGHDSGFVGGGEPMARSGSGGSGSGGGGSAGIRLGDGRVVEFAHVQQQSQSASTRSKPSPTMAATARMGSRPSPAVSVPTATTGSPGNRGRGRGSPASTSPTSPTSGYLGLGISEGK</sequence>
<dbReference type="InterPro" id="IPR007751">
    <property type="entry name" value="DUF676_lipase-like"/>
</dbReference>
<feature type="compositionally biased region" description="Low complexity" evidence="3">
    <location>
        <begin position="1312"/>
        <end position="1345"/>
    </location>
</feature>
<dbReference type="SUPFAM" id="SSF52540">
    <property type="entry name" value="P-loop containing nucleoside triphosphate hydrolases"/>
    <property type="match status" value="1"/>
</dbReference>
<dbReference type="SUPFAM" id="SSF53474">
    <property type="entry name" value="alpha/beta-Hydrolases"/>
    <property type="match status" value="1"/>
</dbReference>
<accession>A0AAE0IAW5</accession>
<feature type="compositionally biased region" description="Polar residues" evidence="3">
    <location>
        <begin position="1086"/>
        <end position="1113"/>
    </location>
</feature>
<evidence type="ECO:0000313" key="5">
    <source>
        <dbReference type="EMBL" id="KAK3321656.1"/>
    </source>
</evidence>
<reference evidence="5" key="1">
    <citation type="journal article" date="2023" name="Mol. Phylogenet. Evol.">
        <title>Genome-scale phylogeny and comparative genomics of the fungal order Sordariales.</title>
        <authorList>
            <person name="Hensen N."/>
            <person name="Bonometti L."/>
            <person name="Westerberg I."/>
            <person name="Brannstrom I.O."/>
            <person name="Guillou S."/>
            <person name="Cros-Aarteil S."/>
            <person name="Calhoun S."/>
            <person name="Haridas S."/>
            <person name="Kuo A."/>
            <person name="Mondo S."/>
            <person name="Pangilinan J."/>
            <person name="Riley R."/>
            <person name="LaButti K."/>
            <person name="Andreopoulos B."/>
            <person name="Lipzen A."/>
            <person name="Chen C."/>
            <person name="Yan M."/>
            <person name="Daum C."/>
            <person name="Ng V."/>
            <person name="Clum A."/>
            <person name="Steindorff A."/>
            <person name="Ohm R.A."/>
            <person name="Martin F."/>
            <person name="Silar P."/>
            <person name="Natvig D.O."/>
            <person name="Lalanne C."/>
            <person name="Gautier V."/>
            <person name="Ament-Velasquez S.L."/>
            <person name="Kruys A."/>
            <person name="Hutchinson M.I."/>
            <person name="Powell A.J."/>
            <person name="Barry K."/>
            <person name="Miller A.N."/>
            <person name="Grigoriev I.V."/>
            <person name="Debuchy R."/>
            <person name="Gladieux P."/>
            <person name="Hiltunen Thoren M."/>
            <person name="Johannesson H."/>
        </authorList>
    </citation>
    <scope>NUCLEOTIDE SEQUENCE</scope>
    <source>
        <strain evidence="5">CBS 118394</strain>
    </source>
</reference>
<evidence type="ECO:0000256" key="3">
    <source>
        <dbReference type="SAM" id="MobiDB-lite"/>
    </source>
</evidence>
<feature type="compositionally biased region" description="Low complexity" evidence="3">
    <location>
        <begin position="1116"/>
        <end position="1128"/>
    </location>
</feature>
<feature type="compositionally biased region" description="Polar residues" evidence="3">
    <location>
        <begin position="1440"/>
        <end position="1449"/>
    </location>
</feature>
<gene>
    <name evidence="5" type="ORF">B0H66DRAFT_638213</name>
</gene>
<keyword evidence="6" id="KW-1185">Reference proteome</keyword>
<protein>
    <recommendedName>
        <fullName evidence="4">DUF676 domain-containing protein</fullName>
    </recommendedName>
</protein>
<feature type="coiled-coil region" evidence="2">
    <location>
        <begin position="841"/>
        <end position="868"/>
    </location>
</feature>
<feature type="compositionally biased region" description="Polar residues" evidence="3">
    <location>
        <begin position="1162"/>
        <end position="1174"/>
    </location>
</feature>
<feature type="compositionally biased region" description="Polar residues" evidence="3">
    <location>
        <begin position="882"/>
        <end position="905"/>
    </location>
</feature>
<reference evidence="5" key="2">
    <citation type="submission" date="2023-06" db="EMBL/GenBank/DDBJ databases">
        <authorList>
            <consortium name="Lawrence Berkeley National Laboratory"/>
            <person name="Haridas S."/>
            <person name="Hensen N."/>
            <person name="Bonometti L."/>
            <person name="Westerberg I."/>
            <person name="Brannstrom I.O."/>
            <person name="Guillou S."/>
            <person name="Cros-Aarteil S."/>
            <person name="Calhoun S."/>
            <person name="Kuo A."/>
            <person name="Mondo S."/>
            <person name="Pangilinan J."/>
            <person name="Riley R."/>
            <person name="Labutti K."/>
            <person name="Andreopoulos B."/>
            <person name="Lipzen A."/>
            <person name="Chen C."/>
            <person name="Yanf M."/>
            <person name="Daum C."/>
            <person name="Ng V."/>
            <person name="Clum A."/>
            <person name="Steindorff A."/>
            <person name="Ohm R."/>
            <person name="Martin F."/>
            <person name="Silar P."/>
            <person name="Natvig D."/>
            <person name="Lalanne C."/>
            <person name="Gautier V."/>
            <person name="Ament-Velasquez S.L."/>
            <person name="Kruys A."/>
            <person name="Hutchinson M.I."/>
            <person name="Powell A.J."/>
            <person name="Barry K."/>
            <person name="Miller A.N."/>
            <person name="Grigoriev I.V."/>
            <person name="Debuchy R."/>
            <person name="Gladieux P."/>
            <person name="Thoren M.H."/>
            <person name="Johannesson H."/>
        </authorList>
    </citation>
    <scope>NUCLEOTIDE SEQUENCE</scope>
    <source>
        <strain evidence="5">CBS 118394</strain>
    </source>
</reference>
<feature type="compositionally biased region" description="Low complexity" evidence="3">
    <location>
        <begin position="1475"/>
        <end position="1503"/>
    </location>
</feature>
<dbReference type="Pfam" id="PF05057">
    <property type="entry name" value="DUF676"/>
    <property type="match status" value="1"/>
</dbReference>
<keyword evidence="2" id="KW-0175">Coiled coil</keyword>
<evidence type="ECO:0000256" key="1">
    <source>
        <dbReference type="ARBA" id="ARBA00007920"/>
    </source>
</evidence>
<feature type="compositionally biased region" description="Low complexity" evidence="3">
    <location>
        <begin position="1608"/>
        <end position="1630"/>
    </location>
</feature>
<feature type="region of interest" description="Disordered" evidence="3">
    <location>
        <begin position="1078"/>
        <end position="1131"/>
    </location>
</feature>
<dbReference type="InterPro" id="IPR027417">
    <property type="entry name" value="P-loop_NTPase"/>
</dbReference>
<dbReference type="Proteomes" id="UP001283341">
    <property type="component" value="Unassembled WGS sequence"/>
</dbReference>
<feature type="region of interest" description="Disordered" evidence="3">
    <location>
        <begin position="1422"/>
        <end position="1641"/>
    </location>
</feature>
<proteinExistence type="inferred from homology"/>
<comment type="caution">
    <text evidence="5">The sequence shown here is derived from an EMBL/GenBank/DDBJ whole genome shotgun (WGS) entry which is preliminary data.</text>
</comment>
<feature type="region of interest" description="Disordered" evidence="3">
    <location>
        <begin position="1237"/>
        <end position="1378"/>
    </location>
</feature>
<feature type="compositionally biased region" description="Gly residues" evidence="3">
    <location>
        <begin position="1527"/>
        <end position="1554"/>
    </location>
</feature>
<dbReference type="PANTHER" id="PTHR48187:SF2">
    <property type="entry name" value="LD21810P"/>
    <property type="match status" value="1"/>
</dbReference>
<organism evidence="5 6">
    <name type="scientific">Apodospora peruviana</name>
    <dbReference type="NCBI Taxonomy" id="516989"/>
    <lineage>
        <taxon>Eukaryota</taxon>
        <taxon>Fungi</taxon>
        <taxon>Dikarya</taxon>
        <taxon>Ascomycota</taxon>
        <taxon>Pezizomycotina</taxon>
        <taxon>Sordariomycetes</taxon>
        <taxon>Sordariomycetidae</taxon>
        <taxon>Sordariales</taxon>
        <taxon>Lasiosphaeriaceae</taxon>
        <taxon>Apodospora</taxon>
    </lineage>
</organism>
<feature type="compositionally biased region" description="Low complexity" evidence="3">
    <location>
        <begin position="1196"/>
        <end position="1211"/>
    </location>
</feature>
<feature type="compositionally biased region" description="Polar residues" evidence="3">
    <location>
        <begin position="1569"/>
        <end position="1583"/>
    </location>
</feature>
<dbReference type="Gene3D" id="3.40.50.1820">
    <property type="entry name" value="alpha/beta hydrolase"/>
    <property type="match status" value="1"/>
</dbReference>
<evidence type="ECO:0000256" key="2">
    <source>
        <dbReference type="SAM" id="Coils"/>
    </source>
</evidence>
<evidence type="ECO:0000259" key="4">
    <source>
        <dbReference type="Pfam" id="PF05057"/>
    </source>
</evidence>
<name>A0AAE0IAW5_9PEZI</name>
<feature type="domain" description="DUF676" evidence="4">
    <location>
        <begin position="56"/>
        <end position="216"/>
    </location>
</feature>
<feature type="compositionally biased region" description="Polar residues" evidence="3">
    <location>
        <begin position="1505"/>
        <end position="1523"/>
    </location>
</feature>
<feature type="region of interest" description="Disordered" evidence="3">
    <location>
        <begin position="882"/>
        <end position="919"/>
    </location>
</feature>